<feature type="region of interest" description="Disordered" evidence="9">
    <location>
        <begin position="2458"/>
        <end position="2494"/>
    </location>
</feature>
<accession>A0A8H4L5M0</accession>
<dbReference type="PROSITE" id="PS52019">
    <property type="entry name" value="PKS_MFAS_DH"/>
    <property type="match status" value="1"/>
</dbReference>
<dbReference type="Gene3D" id="3.40.50.720">
    <property type="entry name" value="NAD(P)-binding Rossmann-like Domain"/>
    <property type="match status" value="2"/>
</dbReference>
<dbReference type="InterPro" id="IPR013968">
    <property type="entry name" value="PKS_KR"/>
</dbReference>
<dbReference type="InterPro" id="IPR016035">
    <property type="entry name" value="Acyl_Trfase/lysoPLipase"/>
</dbReference>
<dbReference type="InterPro" id="IPR039551">
    <property type="entry name" value="Cho/carn_acyl_trans"/>
</dbReference>
<dbReference type="InterPro" id="IPR020841">
    <property type="entry name" value="PKS_Beta-ketoAc_synthase_dom"/>
</dbReference>
<dbReference type="InterPro" id="IPR036291">
    <property type="entry name" value="NAD(P)-bd_dom_sf"/>
</dbReference>
<dbReference type="SMART" id="SM00822">
    <property type="entry name" value="PKS_KR"/>
    <property type="match status" value="1"/>
</dbReference>
<feature type="region of interest" description="Disordered" evidence="9">
    <location>
        <begin position="465"/>
        <end position="491"/>
    </location>
</feature>
<dbReference type="InterPro" id="IPR011032">
    <property type="entry name" value="GroES-like_sf"/>
</dbReference>
<organism evidence="13 14">
    <name type="scientific">Fusarium albosuccineum</name>
    <dbReference type="NCBI Taxonomy" id="1237068"/>
    <lineage>
        <taxon>Eukaryota</taxon>
        <taxon>Fungi</taxon>
        <taxon>Dikarya</taxon>
        <taxon>Ascomycota</taxon>
        <taxon>Pezizomycotina</taxon>
        <taxon>Sordariomycetes</taxon>
        <taxon>Hypocreomycetidae</taxon>
        <taxon>Hypocreales</taxon>
        <taxon>Nectriaceae</taxon>
        <taxon>Fusarium</taxon>
        <taxon>Fusarium decemcellulare species complex</taxon>
    </lineage>
</organism>
<keyword evidence="4" id="KW-0560">Oxidoreductase</keyword>
<dbReference type="Pfam" id="PF23297">
    <property type="entry name" value="ACP_SdgA_C"/>
    <property type="match status" value="1"/>
</dbReference>
<evidence type="ECO:0000256" key="7">
    <source>
        <dbReference type="PIRSR" id="PIRSR600542-1"/>
    </source>
</evidence>
<dbReference type="InterPro" id="IPR001227">
    <property type="entry name" value="Ac_transferase_dom_sf"/>
</dbReference>
<reference evidence="13 14" key="1">
    <citation type="submission" date="2020-01" db="EMBL/GenBank/DDBJ databases">
        <title>Identification and distribution of gene clusters putatively required for synthesis of sphingolipid metabolism inhibitors in phylogenetically diverse species of the filamentous fungus Fusarium.</title>
        <authorList>
            <person name="Kim H.-S."/>
            <person name="Busman M."/>
            <person name="Brown D.W."/>
            <person name="Divon H."/>
            <person name="Uhlig S."/>
            <person name="Proctor R.H."/>
        </authorList>
    </citation>
    <scope>NUCLEOTIDE SEQUENCE [LARGE SCALE GENOMIC DNA]</scope>
    <source>
        <strain evidence="13 14">NRRL 20459</strain>
    </source>
</reference>
<dbReference type="SMART" id="SM00825">
    <property type="entry name" value="PKS_KS"/>
    <property type="match status" value="1"/>
</dbReference>
<feature type="compositionally biased region" description="Polar residues" evidence="9">
    <location>
        <begin position="470"/>
        <end position="482"/>
    </location>
</feature>
<dbReference type="InterPro" id="IPR042231">
    <property type="entry name" value="Cho/carn_acyl_trans_2"/>
</dbReference>
<dbReference type="GO" id="GO:0006633">
    <property type="term" value="P:fatty acid biosynthetic process"/>
    <property type="evidence" value="ECO:0007669"/>
    <property type="project" value="TreeGrafter"/>
</dbReference>
<dbReference type="PROSITE" id="PS52004">
    <property type="entry name" value="KS3_2"/>
    <property type="match status" value="1"/>
</dbReference>
<dbReference type="InterPro" id="IPR016039">
    <property type="entry name" value="Thiolase-like"/>
</dbReference>
<evidence type="ECO:0000256" key="2">
    <source>
        <dbReference type="ARBA" id="ARBA00022553"/>
    </source>
</evidence>
<dbReference type="Pfam" id="PF00109">
    <property type="entry name" value="ketoacyl-synt"/>
    <property type="match status" value="1"/>
</dbReference>
<name>A0A8H4L5M0_9HYPO</name>
<keyword evidence="5" id="KW-0511">Multifunctional enzyme</keyword>
<dbReference type="GO" id="GO:0031177">
    <property type="term" value="F:phosphopantetheine binding"/>
    <property type="evidence" value="ECO:0007669"/>
    <property type="project" value="InterPro"/>
</dbReference>
<dbReference type="PANTHER" id="PTHR43775">
    <property type="entry name" value="FATTY ACID SYNTHASE"/>
    <property type="match status" value="1"/>
</dbReference>
<dbReference type="OrthoDB" id="329835at2759"/>
<dbReference type="SMART" id="SM00826">
    <property type="entry name" value="PKS_DH"/>
    <property type="match status" value="1"/>
</dbReference>
<dbReference type="SUPFAM" id="SSF50129">
    <property type="entry name" value="GroES-like"/>
    <property type="match status" value="1"/>
</dbReference>
<dbReference type="InterPro" id="IPR020806">
    <property type="entry name" value="PKS_PP-bd"/>
</dbReference>
<dbReference type="SUPFAM" id="SSF53335">
    <property type="entry name" value="S-adenosyl-L-methionine-dependent methyltransferases"/>
    <property type="match status" value="1"/>
</dbReference>
<dbReference type="SMART" id="SM00823">
    <property type="entry name" value="PKS_PP"/>
    <property type="match status" value="1"/>
</dbReference>
<protein>
    <submittedName>
        <fullName evidence="13">Polyketide synthase</fullName>
    </submittedName>
</protein>
<dbReference type="GO" id="GO:0004312">
    <property type="term" value="F:fatty acid synthase activity"/>
    <property type="evidence" value="ECO:0007669"/>
    <property type="project" value="TreeGrafter"/>
</dbReference>
<dbReference type="Pfam" id="PF22621">
    <property type="entry name" value="CurL-like_PKS_C"/>
    <property type="match status" value="1"/>
</dbReference>
<dbReference type="InterPro" id="IPR020807">
    <property type="entry name" value="PKS_DH"/>
</dbReference>
<dbReference type="Gene3D" id="3.40.47.10">
    <property type="match status" value="1"/>
</dbReference>
<dbReference type="InterPro" id="IPR049900">
    <property type="entry name" value="PKS_mFAS_DH"/>
</dbReference>
<feature type="domain" description="Ketosynthase family 3 (KS3)" evidence="11">
    <location>
        <begin position="12"/>
        <end position="442"/>
    </location>
</feature>
<dbReference type="CDD" id="cd05274">
    <property type="entry name" value="KR_FAS_SDR_x"/>
    <property type="match status" value="1"/>
</dbReference>
<evidence type="ECO:0000256" key="1">
    <source>
        <dbReference type="ARBA" id="ARBA00022450"/>
    </source>
</evidence>
<evidence type="ECO:0000313" key="13">
    <source>
        <dbReference type="EMBL" id="KAF4461644.1"/>
    </source>
</evidence>
<evidence type="ECO:0000259" key="10">
    <source>
        <dbReference type="PROSITE" id="PS50075"/>
    </source>
</evidence>
<dbReference type="SUPFAM" id="SSF55048">
    <property type="entry name" value="Probable ACP-binding domain of malonyl-CoA ACP transacylase"/>
    <property type="match status" value="1"/>
</dbReference>
<proteinExistence type="predicted"/>
<dbReference type="InterPro" id="IPR016036">
    <property type="entry name" value="Malonyl_transacylase_ACP-bd"/>
</dbReference>
<dbReference type="SMART" id="SM00827">
    <property type="entry name" value="PKS_AT"/>
    <property type="match status" value="1"/>
</dbReference>
<dbReference type="Pfam" id="PF08659">
    <property type="entry name" value="KR"/>
    <property type="match status" value="1"/>
</dbReference>
<dbReference type="SUPFAM" id="SSF47336">
    <property type="entry name" value="ACP-like"/>
    <property type="match status" value="1"/>
</dbReference>
<dbReference type="Pfam" id="PF02801">
    <property type="entry name" value="Ketoacyl-synt_C"/>
    <property type="match status" value="1"/>
</dbReference>
<keyword evidence="6" id="KW-0012">Acyltransferase</keyword>
<dbReference type="Gene3D" id="3.40.366.10">
    <property type="entry name" value="Malonyl-Coenzyme A Acyl Carrier Protein, domain 2"/>
    <property type="match status" value="1"/>
</dbReference>
<dbReference type="EMBL" id="JAADYS010001678">
    <property type="protein sequence ID" value="KAF4461644.1"/>
    <property type="molecule type" value="Genomic_DNA"/>
</dbReference>
<comment type="caution">
    <text evidence="13">The sequence shown here is derived from an EMBL/GenBank/DDBJ whole genome shotgun (WGS) entry which is preliminary data.</text>
</comment>
<dbReference type="PROSITE" id="PS50075">
    <property type="entry name" value="CARRIER"/>
    <property type="match status" value="1"/>
</dbReference>
<dbReference type="InterPro" id="IPR029063">
    <property type="entry name" value="SAM-dependent_MTases_sf"/>
</dbReference>
<dbReference type="SUPFAM" id="SSF53901">
    <property type="entry name" value="Thiolase-like"/>
    <property type="match status" value="1"/>
</dbReference>
<dbReference type="CDD" id="cd05195">
    <property type="entry name" value="enoyl_red"/>
    <property type="match status" value="1"/>
</dbReference>
<dbReference type="InterPro" id="IPR042104">
    <property type="entry name" value="PKS_dehydratase_sf"/>
</dbReference>
<evidence type="ECO:0000256" key="3">
    <source>
        <dbReference type="ARBA" id="ARBA00022679"/>
    </source>
</evidence>
<dbReference type="PROSITE" id="PS00440">
    <property type="entry name" value="ACYLTRANSF_C_2"/>
    <property type="match status" value="1"/>
</dbReference>
<feature type="domain" description="PKS/mFAS DH" evidence="12">
    <location>
        <begin position="973"/>
        <end position="1294"/>
    </location>
</feature>
<dbReference type="InterPro" id="IPR000542">
    <property type="entry name" value="Carn_acyl_trans"/>
</dbReference>
<dbReference type="Gene3D" id="1.10.275.20">
    <property type="entry name" value="Choline/Carnitine o-acyltransferase"/>
    <property type="match status" value="1"/>
</dbReference>
<feature type="active site" description="Proton acceptor; for dehydratase activity" evidence="8">
    <location>
        <position position="1005"/>
    </location>
</feature>
<dbReference type="Gene3D" id="3.90.180.10">
    <property type="entry name" value="Medium-chain alcohol dehydrogenases, catalytic domain"/>
    <property type="match status" value="1"/>
</dbReference>
<dbReference type="Pfam" id="PF13602">
    <property type="entry name" value="ADH_zinc_N_2"/>
    <property type="match status" value="1"/>
</dbReference>
<dbReference type="SMART" id="SM00829">
    <property type="entry name" value="PKS_ER"/>
    <property type="match status" value="1"/>
</dbReference>
<dbReference type="InterPro" id="IPR050091">
    <property type="entry name" value="PKS_NRPS_Biosynth_Enz"/>
</dbReference>
<dbReference type="InterPro" id="IPR014030">
    <property type="entry name" value="Ketoacyl_synth_N"/>
</dbReference>
<dbReference type="Pfam" id="PF21089">
    <property type="entry name" value="PKS_DH_N"/>
    <property type="match status" value="1"/>
</dbReference>
<evidence type="ECO:0000256" key="8">
    <source>
        <dbReference type="PROSITE-ProRule" id="PRU01363"/>
    </source>
</evidence>
<dbReference type="SUPFAM" id="SSF52151">
    <property type="entry name" value="FabD/lysophospholipase-like"/>
    <property type="match status" value="1"/>
</dbReference>
<dbReference type="InterPro" id="IPR049552">
    <property type="entry name" value="PKS_DH_N"/>
</dbReference>
<feature type="active site" description="Proton donor; for dehydratase activity" evidence="8">
    <location>
        <position position="1207"/>
    </location>
</feature>
<evidence type="ECO:0000259" key="12">
    <source>
        <dbReference type="PROSITE" id="PS52019"/>
    </source>
</evidence>
<keyword evidence="2" id="KW-0597">Phosphoprotein</keyword>
<evidence type="ECO:0000313" key="14">
    <source>
        <dbReference type="Proteomes" id="UP000554235"/>
    </source>
</evidence>
<dbReference type="Proteomes" id="UP000554235">
    <property type="component" value="Unassembled WGS sequence"/>
</dbReference>
<dbReference type="SUPFAM" id="SSF52777">
    <property type="entry name" value="CoA-dependent acyltransferases"/>
    <property type="match status" value="2"/>
</dbReference>
<dbReference type="CDD" id="cd00833">
    <property type="entry name" value="PKS"/>
    <property type="match status" value="1"/>
</dbReference>
<dbReference type="InterPro" id="IPR014031">
    <property type="entry name" value="Ketoacyl_synth_C"/>
</dbReference>
<keyword evidence="1" id="KW-0596">Phosphopantetheine</keyword>
<dbReference type="Pfam" id="PF00698">
    <property type="entry name" value="Acyl_transf_1"/>
    <property type="match status" value="1"/>
</dbReference>
<sequence length="3029" mass="328653">MDASQPNKPRAPVPIAIVGMGCRLPGGANDPENLWKLVSEGRSAWSKVPADRWNEHSFYHPGTSVHEAINHRGGHFLQRDLGLWDANFFGVASAEAKALDPQGRILLETAYEALENAGMPLETIRGSKAAVYVALFSQDWETMLLKDTHELAKHHLLGTTKSLIANRVSYFLDLKGPSLTLDTACSGGLVALHLACQTLRTGESNLALACGTNLILTPDIMFGETFLNMLNDDGKSYSFDERGDGYGRGEGVATLVLKRLDDAIADGDPIRAIIRNSGVNHDGKTNGISYPSPEAQQELAELVYAEAGLDPRETDYVEAHGTGTQAGDKVEMTAIRNVFCQSRDSKLLLGSVKASVGHTESTSGIAAVIKTVLMLEKGFIPSLPSLVEVKSSIKHLVKHPVRIPKGLEPWEPTLRNDGSLSRRASVQNFGFGGTNGHVILESASSGTLLNGQGVNGNQVNGHQINGHDLNGTQSNGIQTNGTPKDEGAESTSPQLFVFTAKAKSSLSAGMRELQQWITDCKENIDLQDLAWTLGCRRSLMAWRSTCVASRTEDLLASMTNLGSVRASLSRPQPIVFLFTGQGAQWYAMGRELLQTNSAFRDSIVRSDQILQSLGMTWSLVEELLKDKSTSKMDQSEVAQPASTAVQVALVDLLRKLRIVPQAVLGHSSGEIAAAYAAGAITQEDVMQITLRRSQISQWVKDSVPSPGAMMAVGLGEPEVLPYLERANQELRDVALASIACVNSPLSTTLTGDRNAVEHVQKLLEKDGVFNRLLRVDTAYHSHHMSIVAPRYEEELGNIPGSALSAGGVRFFSSATTQEKSSGFGSSYWVENLVSQVRFSEGLETLCHALAQENQKTGGGAITPLFIEVGPHAALKSPFTQTIQALRLSDFSHQYTSVLVRGQDARYSILAAAGKALELGCPVDIAAANSYGALDAHPSKVLTTLPPYSWDLSAHFWHESRLSTSYRFRQHPYHDILGLRVVSGNSISPTWRQILGVDRQPWLRDHVIDNFKIFPGSGYICMAIEAVLQLAGEVRPGQTNPLDAPHQVKVQDVHFLKALVVPDSPETVEVQLFLAGGGDFFTPRDFSVVSISPSGQWAEHCRGSVSITSGHGTDANDVEGTRELGIAASARDEWLNKIRASCPDTFDHDAIYAEMKANGNLYGPMFADIQTIKLGDRRAVATVEIPHVNSQMPGQHTHPHLIHPATLDAITHALIPLDSQSRKLGSVMPTSIRELAVSSVMSSQPGRLVDVVIESTSPKATKIVVVPRDDGEAASEPTLSISGLEVVAIGEGQRSEDPDSKFKRPLHIEWEQDADFFSAPSGGLLSQRQLEEHVSGYLSRYSLKKPTLTILETTNKSLANVSAAVLGATRHSTVSYDICAQSSDAIEELKSSFEAENVNLIESARFQVLDLGQDNPSEENQPPAPESYDVIIVNYDASTTGDAAQILGHVRKILRPGGALLLVGQGKAPDELRQLLNENSFSAPEPATVGLDTQPSGIESFYCVVSIALASPRVASVPLSIQIIPDLHGKLRDFASQLSDVISNHTALKGVTSATVSSSSSWLPEGPIDPATTYIILDEGSSPLLLEPSSSTFAEIRSLALAAKSVVWISMRSDGKNSESESDMLMATGFTRVIRKEAEGLKLVTLTVKQDLPDHSAVLQAVSGILKVSFVEQRDRICELEYQYNNNAVLVPRLRVAPHYERWSQGKAAQNGGATVTEEVSLAPERPLKLEIEVPGLLSSMRFTDDGPRTPLGTHEVEVQAKSYGVNSNGVEMAMGHLSEDQTNSPTWVSEWAGLIIAVGTGLSDQWKVGDQVCGLGGAYCEPYANSPRIKGSDLELMRRLPSSMSFPDASAALLAYTTAWLALNDIARLTPGQTVLVHPAETATGQAAVKIAQLLGADIFATVKDAQAKKLVVETLGVAETKVYSSQHTTYKQGVLRQTDGQGVHVVLNSLDDSHLQDSWDSLAPFGTFVELREGHKSSIPGLDGKNATFTSLGLGLLIRQRPGIVGKAMDKVIDLINDGKISSIHSTQSLPISQIETAFRLVSKGQMTGKVVLEVNDSAIVRATVPKPAELTIMADATYVVPGGLGSLGERICVWLAAHGAKHIVALNRSGTTRYAQDVVALEAELEKHGAKLYRPACDVTDEARVRQVASWCAVNLPPVRGIIQSAASFVDKVLENMTGQNFNQGVRPKRDGTINVYNAFASDQLEHVVLLSSAAGVLGSKGQTHYNTGNAFQEGFGLQKAAAQATSGLKTHFTVIQPALITGSDADVTGAHRKKMFHRQGGVMVTFSEVLALIEYSMGEQARQDGYTQLIMGVDPSAIADDGTFNLRFMNDIIQPQTGIEAAADETGTPRAVGSASVGQMLLAVTGNQEQMHKVVVEAIANRIRELVAISGDDLGTGIPLVEVGVDSLVAIELKNWIGRELEASLQTSQILDAPSITSLAAIVVEKSTIANRQAHGSEVNGVNGDAPNAIGHDNAQGPDDGSAEATPSHGHKCCAASQKLPVMPLLDLDTICDLYYKAIEHLMTPEQRSHLLDQFNKLKQPGGLGRKLHARLMQRFQDPTIDNWLFEPANEQVYTGRNYPLSPWGGMAGPDAFSKFAHRQAERAAIVSLSALKLKRDLEAGTMEPTVIGGRAQCTYMHNWLFNTYREPVDGVDRMHKMPPNEHIAVLRKGHMFRVDPVDANGELIPFAKLEAAFQAIIDKDVGIHAWESILTADDRNSWARIRQSAIEAHPDNKLYLDMVEGAVFLVCLDEAAPTNSEERMDSMLLNKGFNRWYDKGLKLIVCSNGVSGMHVDHSMIDGTTIREMYEARTEAIESYQRDDTNNQMTPNEAVQLEQYTFHTSPDMFGPHRAYPNEPCWSAISMGHYHKGRIDIIQTYTREMQSFCNLVDDADVEPAVKLALLKDAARSHGPNIQRAMQGKGYERQLVALETQLRPGEEKPSIYTDPVYQAMRPHWVMTGSTDIGSAGGGEFGFILRHPDSVWLQYLIEPDKAYFIIVMNKKDKERFVECMEKAAAVVQELLDIEAKS</sequence>
<dbReference type="InterPro" id="IPR009081">
    <property type="entry name" value="PP-bd_ACP"/>
</dbReference>
<dbReference type="GO" id="GO:0016491">
    <property type="term" value="F:oxidoreductase activity"/>
    <property type="evidence" value="ECO:0007669"/>
    <property type="project" value="UniProtKB-KW"/>
</dbReference>
<dbReference type="InterPro" id="IPR020843">
    <property type="entry name" value="ER"/>
</dbReference>
<evidence type="ECO:0000256" key="9">
    <source>
        <dbReference type="SAM" id="MobiDB-lite"/>
    </source>
</evidence>
<dbReference type="Pfam" id="PF00755">
    <property type="entry name" value="Carn_acyltransf"/>
    <property type="match status" value="2"/>
</dbReference>
<evidence type="ECO:0000256" key="5">
    <source>
        <dbReference type="ARBA" id="ARBA00023268"/>
    </source>
</evidence>
<feature type="domain" description="Carrier" evidence="10">
    <location>
        <begin position="2373"/>
        <end position="2450"/>
    </location>
</feature>
<keyword evidence="14" id="KW-1185">Reference proteome</keyword>
<keyword evidence="3" id="KW-0808">Transferase</keyword>
<evidence type="ECO:0000256" key="6">
    <source>
        <dbReference type="ARBA" id="ARBA00023315"/>
    </source>
</evidence>
<dbReference type="PANTHER" id="PTHR43775:SF22">
    <property type="entry name" value="SYNTHASE, PUTATIVE (JCVI)-RELATED"/>
    <property type="match status" value="1"/>
</dbReference>
<evidence type="ECO:0000256" key="4">
    <source>
        <dbReference type="ARBA" id="ARBA00023002"/>
    </source>
</evidence>
<dbReference type="GO" id="GO:0044550">
    <property type="term" value="P:secondary metabolite biosynthetic process"/>
    <property type="evidence" value="ECO:0007669"/>
    <property type="project" value="UniProtKB-ARBA"/>
</dbReference>
<dbReference type="InterPro" id="IPR042572">
    <property type="entry name" value="Carn_acyl_trans_N"/>
</dbReference>
<dbReference type="Gene3D" id="3.10.129.110">
    <property type="entry name" value="Polyketide synthase dehydratase"/>
    <property type="match status" value="1"/>
</dbReference>
<feature type="region of interest" description="N-terminal hotdog fold" evidence="8">
    <location>
        <begin position="973"/>
        <end position="1111"/>
    </location>
</feature>
<gene>
    <name evidence="13" type="ORF">FALBO_11557</name>
</gene>
<dbReference type="CDD" id="cd02440">
    <property type="entry name" value="AdoMet_MTases"/>
    <property type="match status" value="1"/>
</dbReference>
<dbReference type="Pfam" id="PF14765">
    <property type="entry name" value="PS-DH"/>
    <property type="match status" value="1"/>
</dbReference>
<dbReference type="InterPro" id="IPR036736">
    <property type="entry name" value="ACP-like_sf"/>
</dbReference>
<dbReference type="Gene3D" id="1.10.1200.10">
    <property type="entry name" value="ACP-like"/>
    <property type="match status" value="1"/>
</dbReference>
<dbReference type="Gene3D" id="3.30.559.70">
    <property type="entry name" value="Choline/Carnitine o-acyltransferase, domain 2"/>
    <property type="match status" value="1"/>
</dbReference>
<dbReference type="InterPro" id="IPR049551">
    <property type="entry name" value="PKS_DH_C"/>
</dbReference>
<evidence type="ECO:0000259" key="11">
    <source>
        <dbReference type="PROSITE" id="PS52004"/>
    </source>
</evidence>
<dbReference type="InterPro" id="IPR057326">
    <property type="entry name" value="KR_dom"/>
</dbReference>
<dbReference type="SUPFAM" id="SSF51735">
    <property type="entry name" value="NAD(P)-binding Rossmann-fold domains"/>
    <property type="match status" value="2"/>
</dbReference>
<dbReference type="Gene3D" id="3.40.50.150">
    <property type="entry name" value="Vaccinia Virus protein VP39"/>
    <property type="match status" value="1"/>
</dbReference>
<dbReference type="InterPro" id="IPR014043">
    <property type="entry name" value="Acyl_transferase_dom"/>
</dbReference>
<feature type="active site" description="Proton acceptor" evidence="7">
    <location>
        <position position="2797"/>
    </location>
</feature>
<feature type="region of interest" description="C-terminal hotdog fold" evidence="8">
    <location>
        <begin position="1142"/>
        <end position="1294"/>
    </location>
</feature>